<comment type="caution">
    <text evidence="1">The sequence shown here is derived from an EMBL/GenBank/DDBJ whole genome shotgun (WGS) entry which is preliminary data.</text>
</comment>
<reference evidence="1 2" key="2">
    <citation type="journal article" date="2022" name="Mol. Ecol. Resour.">
        <title>The genomes of chicory, endive, great burdock and yacon provide insights into Asteraceae paleo-polyploidization history and plant inulin production.</title>
        <authorList>
            <person name="Fan W."/>
            <person name="Wang S."/>
            <person name="Wang H."/>
            <person name="Wang A."/>
            <person name="Jiang F."/>
            <person name="Liu H."/>
            <person name="Zhao H."/>
            <person name="Xu D."/>
            <person name="Zhang Y."/>
        </authorList>
    </citation>
    <scope>NUCLEOTIDE SEQUENCE [LARGE SCALE GENOMIC DNA]</scope>
    <source>
        <strain evidence="2">cv. Niubang</strain>
    </source>
</reference>
<protein>
    <submittedName>
        <fullName evidence="1">Uncharacterized protein</fullName>
    </submittedName>
</protein>
<sequence length="92" mass="10087">MNKLVNKEALLSVFVSSSLGDVNSSRGRKKVRVMMGKAGDGCWRQGVVGRGHGGGKERKMNNPGWVDEVMVGKERSVEEGHGFERKEEKRAG</sequence>
<accession>A0ACB9DNI5</accession>
<reference evidence="2" key="1">
    <citation type="journal article" date="2022" name="Mol. Ecol. Resour.">
        <title>The genomes of chicory, endive, great burdock and yacon provide insights into Asteraceae palaeo-polyploidization history and plant inulin production.</title>
        <authorList>
            <person name="Fan W."/>
            <person name="Wang S."/>
            <person name="Wang H."/>
            <person name="Wang A."/>
            <person name="Jiang F."/>
            <person name="Liu H."/>
            <person name="Zhao H."/>
            <person name="Xu D."/>
            <person name="Zhang Y."/>
        </authorList>
    </citation>
    <scope>NUCLEOTIDE SEQUENCE [LARGE SCALE GENOMIC DNA]</scope>
    <source>
        <strain evidence="2">cv. Niubang</strain>
    </source>
</reference>
<organism evidence="1 2">
    <name type="scientific">Arctium lappa</name>
    <name type="common">Greater burdock</name>
    <name type="synonym">Lappa major</name>
    <dbReference type="NCBI Taxonomy" id="4217"/>
    <lineage>
        <taxon>Eukaryota</taxon>
        <taxon>Viridiplantae</taxon>
        <taxon>Streptophyta</taxon>
        <taxon>Embryophyta</taxon>
        <taxon>Tracheophyta</taxon>
        <taxon>Spermatophyta</taxon>
        <taxon>Magnoliopsida</taxon>
        <taxon>eudicotyledons</taxon>
        <taxon>Gunneridae</taxon>
        <taxon>Pentapetalae</taxon>
        <taxon>asterids</taxon>
        <taxon>campanulids</taxon>
        <taxon>Asterales</taxon>
        <taxon>Asteraceae</taxon>
        <taxon>Carduoideae</taxon>
        <taxon>Cardueae</taxon>
        <taxon>Arctiinae</taxon>
        <taxon>Arctium</taxon>
    </lineage>
</organism>
<proteinExistence type="predicted"/>
<dbReference type="Proteomes" id="UP001055879">
    <property type="component" value="Linkage Group LG03"/>
</dbReference>
<dbReference type="EMBL" id="CM042049">
    <property type="protein sequence ID" value="KAI3747776.1"/>
    <property type="molecule type" value="Genomic_DNA"/>
</dbReference>
<gene>
    <name evidence="1" type="ORF">L6452_10423</name>
</gene>
<evidence type="ECO:0000313" key="1">
    <source>
        <dbReference type="EMBL" id="KAI3747776.1"/>
    </source>
</evidence>
<name>A0ACB9DNI5_ARCLA</name>
<keyword evidence="2" id="KW-1185">Reference proteome</keyword>
<evidence type="ECO:0000313" key="2">
    <source>
        <dbReference type="Proteomes" id="UP001055879"/>
    </source>
</evidence>